<dbReference type="GO" id="GO:0006508">
    <property type="term" value="P:proteolysis"/>
    <property type="evidence" value="ECO:0007669"/>
    <property type="project" value="UniProtKB-KW"/>
</dbReference>
<dbReference type="InterPro" id="IPR010799">
    <property type="entry name" value="MlrC_C"/>
</dbReference>
<reference evidence="4" key="1">
    <citation type="submission" date="2020-03" db="EMBL/GenBank/DDBJ databases">
        <title>Genome of Pelagibius litoralis DSM 21314T.</title>
        <authorList>
            <person name="Wang G."/>
        </authorList>
    </citation>
    <scope>NUCLEOTIDE SEQUENCE</scope>
    <source>
        <strain evidence="4">DSM 21314</strain>
    </source>
</reference>
<keyword evidence="1" id="KW-0479">Metal-binding</keyword>
<organism evidence="4 5">
    <name type="scientific">Pelagibius litoralis</name>
    <dbReference type="NCBI Taxonomy" id="374515"/>
    <lineage>
        <taxon>Bacteria</taxon>
        <taxon>Pseudomonadati</taxon>
        <taxon>Pseudomonadota</taxon>
        <taxon>Alphaproteobacteria</taxon>
        <taxon>Rhodospirillales</taxon>
        <taxon>Rhodovibrionaceae</taxon>
        <taxon>Pelagibius</taxon>
    </lineage>
</organism>
<feature type="domain" description="Microcystin LR degradation protein MlrC N-terminal" evidence="3">
    <location>
        <begin position="9"/>
        <end position="300"/>
    </location>
</feature>
<evidence type="ECO:0000259" key="2">
    <source>
        <dbReference type="Pfam" id="PF07171"/>
    </source>
</evidence>
<protein>
    <recommendedName>
        <fullName evidence="1">Microcystinase C</fullName>
        <shortName evidence="1">MlrC</shortName>
    </recommendedName>
</protein>
<keyword evidence="1" id="KW-0378">Hydrolase</keyword>
<dbReference type="Pfam" id="PF07171">
    <property type="entry name" value="MlrC_C"/>
    <property type="match status" value="1"/>
</dbReference>
<dbReference type="RefSeq" id="WP_167228107.1">
    <property type="nucleotide sequence ID" value="NZ_JAAQPH010000017.1"/>
</dbReference>
<dbReference type="InterPro" id="IPR009197">
    <property type="entry name" value="MlrC"/>
</dbReference>
<evidence type="ECO:0000313" key="4">
    <source>
        <dbReference type="EMBL" id="NIA70970.1"/>
    </source>
</evidence>
<evidence type="ECO:0000259" key="3">
    <source>
        <dbReference type="Pfam" id="PF07364"/>
    </source>
</evidence>
<evidence type="ECO:0000313" key="5">
    <source>
        <dbReference type="Proteomes" id="UP000761264"/>
    </source>
</evidence>
<dbReference type="Proteomes" id="UP000761264">
    <property type="component" value="Unassembled WGS sequence"/>
</dbReference>
<name>A0A967F0S4_9PROT</name>
<comment type="function">
    <text evidence="1">Involved in peptidolytic degradation of cyclic heptapeptide hepatotoxin microcystin (MC).</text>
</comment>
<dbReference type="AlphaFoldDB" id="A0A967F0S4"/>
<comment type="cofactor">
    <cofactor evidence="1">
        <name>Zn(2+)</name>
        <dbReference type="ChEBI" id="CHEBI:29105"/>
    </cofactor>
    <text evidence="1">Binds 1 zinc ion per subunit.</text>
</comment>
<sequence>MSSSRNHYKVAVGSLMAECNPRSPTATKEEFYANGFFAGESLMDDIRQSHPRAPQELKAFTDQFRKLEPTCQLIPLISAYGGATGPIEQSFLDEMIAEICDCIRSALPVDAVYLALHGSAKGAEDEDPEATLLNQVRHIVGPKVPIVVTLDLHANVSSEMAQLANVLIAYRTNPHVDMAECGTEAAELVARMLKGMQTRSAFVKLPLIAPSPTQLTDKYPIRDVLDYAQSLWKPPVLHISLTTGYTHGDSPKSGMAVTVTTEDDEETAKRVATAVASKLWQERDGFVLNLITIDDAVSLARKANLSRNEPAVIFADTSDNPGGGARGNTIWLLSAFHEAGIQDCVMGGLNDPMLAAEAHRLGEGATFRAKFNRNEEDPLSGKFDAEAVIERLHNGRCVGRKGVMEGQSLDLGASCLLRIGGIRVLVISIRQQCYDPVFFEMVGVDLAQVRSVAVKSRGHFRAGFSEFFGPEQVYDVDSPGLTARQLDAFPFHKIPRPMYPLDPQATWSGVVSLEHAAEELTVSKP</sequence>
<dbReference type="EMBL" id="JAAQPH010000017">
    <property type="protein sequence ID" value="NIA70970.1"/>
    <property type="molecule type" value="Genomic_DNA"/>
</dbReference>
<keyword evidence="1" id="KW-0645">Protease</keyword>
<feature type="domain" description="Microcystin LR degradation protein MlrC C-terminal" evidence="2">
    <location>
        <begin position="315"/>
        <end position="493"/>
    </location>
</feature>
<proteinExistence type="inferred from homology"/>
<keyword evidence="5" id="KW-1185">Reference proteome</keyword>
<evidence type="ECO:0000256" key="1">
    <source>
        <dbReference type="PIRNR" id="PIRNR012702"/>
    </source>
</evidence>
<comment type="similarity">
    <text evidence="1">Belongs to the peptidase M81 family.</text>
</comment>
<dbReference type="GO" id="GO:0008237">
    <property type="term" value="F:metallopeptidase activity"/>
    <property type="evidence" value="ECO:0007669"/>
    <property type="project" value="UniProtKB-KW"/>
</dbReference>
<keyword evidence="1" id="KW-0482">Metalloprotease</keyword>
<dbReference type="InterPro" id="IPR015995">
    <property type="entry name" value="MlrC_N"/>
</dbReference>
<gene>
    <name evidence="4" type="ORF">HBA54_20430</name>
</gene>
<dbReference type="PIRSF" id="PIRSF012702">
    <property type="entry name" value="UCP012702"/>
    <property type="match status" value="1"/>
</dbReference>
<accession>A0A967F0S4</accession>
<dbReference type="GO" id="GO:0046872">
    <property type="term" value="F:metal ion binding"/>
    <property type="evidence" value="ECO:0007669"/>
    <property type="project" value="UniProtKB-KW"/>
</dbReference>
<comment type="caution">
    <text evidence="4">The sequence shown here is derived from an EMBL/GenBank/DDBJ whole genome shotgun (WGS) entry which is preliminary data.</text>
</comment>
<dbReference type="Pfam" id="PF07364">
    <property type="entry name" value="DUF1485"/>
    <property type="match status" value="1"/>
</dbReference>